<dbReference type="AlphaFoldDB" id="A0A3P7RG59"/>
<feature type="compositionally biased region" description="Low complexity" evidence="1">
    <location>
        <begin position="57"/>
        <end position="66"/>
    </location>
</feature>
<dbReference type="OrthoDB" id="10540285at2759"/>
<feature type="region of interest" description="Disordered" evidence="1">
    <location>
        <begin position="20"/>
        <end position="96"/>
    </location>
</feature>
<evidence type="ECO:0000256" key="1">
    <source>
        <dbReference type="SAM" id="MobiDB-lite"/>
    </source>
</evidence>
<accession>A0A3P7RG59</accession>
<dbReference type="Proteomes" id="UP000281553">
    <property type="component" value="Unassembled WGS sequence"/>
</dbReference>
<protein>
    <submittedName>
        <fullName evidence="2">Uncharacterized protein</fullName>
    </submittedName>
</protein>
<evidence type="ECO:0000313" key="3">
    <source>
        <dbReference type="Proteomes" id="UP000281553"/>
    </source>
</evidence>
<organism evidence="2 3">
    <name type="scientific">Dibothriocephalus latus</name>
    <name type="common">Fish tapeworm</name>
    <name type="synonym">Diphyllobothrium latum</name>
    <dbReference type="NCBI Taxonomy" id="60516"/>
    <lineage>
        <taxon>Eukaryota</taxon>
        <taxon>Metazoa</taxon>
        <taxon>Spiralia</taxon>
        <taxon>Lophotrochozoa</taxon>
        <taxon>Platyhelminthes</taxon>
        <taxon>Cestoda</taxon>
        <taxon>Eucestoda</taxon>
        <taxon>Diphyllobothriidea</taxon>
        <taxon>Diphyllobothriidae</taxon>
        <taxon>Dibothriocephalus</taxon>
    </lineage>
</organism>
<keyword evidence="3" id="KW-1185">Reference proteome</keyword>
<name>A0A3P7RG59_DIBLA</name>
<evidence type="ECO:0000313" key="2">
    <source>
        <dbReference type="EMBL" id="VDN39649.1"/>
    </source>
</evidence>
<feature type="compositionally biased region" description="Polar residues" evidence="1">
    <location>
        <begin position="86"/>
        <end position="96"/>
    </location>
</feature>
<reference evidence="2 3" key="1">
    <citation type="submission" date="2018-11" db="EMBL/GenBank/DDBJ databases">
        <authorList>
            <consortium name="Pathogen Informatics"/>
        </authorList>
    </citation>
    <scope>NUCLEOTIDE SEQUENCE [LARGE SCALE GENOMIC DNA]</scope>
</reference>
<dbReference type="EMBL" id="UYRU01096160">
    <property type="protein sequence ID" value="VDN39649.1"/>
    <property type="molecule type" value="Genomic_DNA"/>
</dbReference>
<gene>
    <name evidence="2" type="ORF">DILT_LOCUS17966</name>
</gene>
<proteinExistence type="predicted"/>
<sequence>MFFFHQQYSGYSDQAVGGQFANAGPPGYPENTDGGGGSGGFQMMNDQGGVGDGSPIAAAAGLDQACGGDGDGGSPMGHEMHHLHHQNQSLDRGISYSTGNAFSIPSSFSQ</sequence>